<comment type="caution">
    <text evidence="6">The sequence shown here is derived from an EMBL/GenBank/DDBJ whole genome shotgun (WGS) entry which is preliminary data.</text>
</comment>
<dbReference type="SUPFAM" id="SSF55073">
    <property type="entry name" value="Nucleotide cyclase"/>
    <property type="match status" value="1"/>
</dbReference>
<dbReference type="InterPro" id="IPR011622">
    <property type="entry name" value="7TMR_DISM_rcpt_extracell_dom2"/>
</dbReference>
<evidence type="ECO:0000256" key="1">
    <source>
        <dbReference type="ARBA" id="ARBA00012528"/>
    </source>
</evidence>
<feature type="transmembrane region" description="Helical" evidence="3">
    <location>
        <begin position="198"/>
        <end position="217"/>
    </location>
</feature>
<dbReference type="InterPro" id="IPR011623">
    <property type="entry name" value="7TMR_DISM_rcpt_extracell_dom1"/>
</dbReference>
<dbReference type="Pfam" id="PF07695">
    <property type="entry name" value="7TMR-DISM_7TM"/>
    <property type="match status" value="1"/>
</dbReference>
<feature type="transmembrane region" description="Helical" evidence="3">
    <location>
        <begin position="222"/>
        <end position="238"/>
    </location>
</feature>
<dbReference type="Gene3D" id="2.60.40.2380">
    <property type="match status" value="1"/>
</dbReference>
<feature type="signal peptide" evidence="4">
    <location>
        <begin position="1"/>
        <end position="26"/>
    </location>
</feature>
<keyword evidence="7" id="KW-1185">Reference proteome</keyword>
<protein>
    <recommendedName>
        <fullName evidence="1">diguanylate cyclase</fullName>
        <ecNumber evidence="1">2.7.7.65</ecNumber>
    </recommendedName>
</protein>
<dbReference type="PANTHER" id="PTHR45138:SF9">
    <property type="entry name" value="DIGUANYLATE CYCLASE DGCM-RELATED"/>
    <property type="match status" value="1"/>
</dbReference>
<gene>
    <name evidence="6" type="ORF">J2X19_001990</name>
</gene>
<dbReference type="InterPro" id="IPR050469">
    <property type="entry name" value="Diguanylate_Cyclase"/>
</dbReference>
<keyword evidence="3" id="KW-0812">Transmembrane</keyword>
<dbReference type="SMART" id="SM00267">
    <property type="entry name" value="GGDEF"/>
    <property type="match status" value="1"/>
</dbReference>
<feature type="transmembrane region" description="Helical" evidence="3">
    <location>
        <begin position="377"/>
        <end position="394"/>
    </location>
</feature>
<dbReference type="RefSeq" id="WP_310372987.1">
    <property type="nucleotide sequence ID" value="NZ_JAVDXT010000002.1"/>
</dbReference>
<dbReference type="InterPro" id="IPR000160">
    <property type="entry name" value="GGDEF_dom"/>
</dbReference>
<feature type="transmembrane region" description="Helical" evidence="3">
    <location>
        <begin position="291"/>
        <end position="308"/>
    </location>
</feature>
<dbReference type="CDD" id="cd01949">
    <property type="entry name" value="GGDEF"/>
    <property type="match status" value="1"/>
</dbReference>
<dbReference type="Proteomes" id="UP001180487">
    <property type="component" value="Unassembled WGS sequence"/>
</dbReference>
<feature type="transmembrane region" description="Helical" evidence="3">
    <location>
        <begin position="314"/>
        <end position="337"/>
    </location>
</feature>
<evidence type="ECO:0000313" key="6">
    <source>
        <dbReference type="EMBL" id="MDR7377311.1"/>
    </source>
</evidence>
<keyword evidence="4" id="KW-0732">Signal</keyword>
<feature type="transmembrane region" description="Helical" evidence="3">
    <location>
        <begin position="344"/>
        <end position="365"/>
    </location>
</feature>
<dbReference type="Pfam" id="PF00990">
    <property type="entry name" value="GGDEF"/>
    <property type="match status" value="1"/>
</dbReference>
<feature type="transmembrane region" description="Helical" evidence="3">
    <location>
        <begin position="258"/>
        <end position="279"/>
    </location>
</feature>
<keyword evidence="3" id="KW-1133">Transmembrane helix</keyword>
<evidence type="ECO:0000259" key="5">
    <source>
        <dbReference type="PROSITE" id="PS50887"/>
    </source>
</evidence>
<dbReference type="Pfam" id="PF07696">
    <property type="entry name" value="7TMR-DISMED2"/>
    <property type="match status" value="1"/>
</dbReference>
<keyword evidence="3" id="KW-0472">Membrane</keyword>
<dbReference type="InterPro" id="IPR043128">
    <property type="entry name" value="Rev_trsase/Diguanyl_cyclase"/>
</dbReference>
<dbReference type="PROSITE" id="PS50887">
    <property type="entry name" value="GGDEF"/>
    <property type="match status" value="1"/>
</dbReference>
<dbReference type="Gene3D" id="3.30.70.270">
    <property type="match status" value="1"/>
</dbReference>
<feature type="chain" id="PRO_5045567224" description="diguanylate cyclase" evidence="4">
    <location>
        <begin position="27"/>
        <end position="615"/>
    </location>
</feature>
<dbReference type="EC" id="2.7.7.65" evidence="1"/>
<name>A0ABU2C7N4_9BURK</name>
<evidence type="ECO:0000256" key="4">
    <source>
        <dbReference type="SAM" id="SignalP"/>
    </source>
</evidence>
<evidence type="ECO:0000256" key="3">
    <source>
        <dbReference type="SAM" id="Phobius"/>
    </source>
</evidence>
<evidence type="ECO:0000256" key="2">
    <source>
        <dbReference type="ARBA" id="ARBA00034247"/>
    </source>
</evidence>
<dbReference type="NCBIfam" id="TIGR00254">
    <property type="entry name" value="GGDEF"/>
    <property type="match status" value="1"/>
</dbReference>
<accession>A0ABU2C7N4</accession>
<organism evidence="6 7">
    <name type="scientific">Rhodoferax ferrireducens</name>
    <dbReference type="NCBI Taxonomy" id="192843"/>
    <lineage>
        <taxon>Bacteria</taxon>
        <taxon>Pseudomonadati</taxon>
        <taxon>Pseudomonadota</taxon>
        <taxon>Betaproteobacteria</taxon>
        <taxon>Burkholderiales</taxon>
        <taxon>Comamonadaceae</taxon>
        <taxon>Rhodoferax</taxon>
    </lineage>
</organism>
<dbReference type="InterPro" id="IPR029787">
    <property type="entry name" value="Nucleotide_cyclase"/>
</dbReference>
<sequence length="615" mass="67787">MNLTSLLLRCAWLLYGLALWATPASAEPPALDARLLDAPMASLTPSMAILEDPDHSLALADAMQARMTERFQPPASAAAALNLGHSSSRYWLRLRLQNPGDQPIERMLEVGYARLSQLTLFQPQADGSYQAQATGNALPFATRAYANRYFVFPIALPAHADQWLYLQVQSSSPLIVPARLWTPSAFHAYERKDYSAQALYFGMALTMVLFNLLLYFALRDRVYLLYVLFASCFTLTLAEENGLAKEFLWGDAPLWSNIATGVGFSWSCGIFLVFMRQMLNTASLLPRLDRAIPWLVALFLLSPLAFLTDFDAAIQPAVALWSLTMLLILGVGLYGAFRRQRTAYFFVAAFAIGCFGGIAAGLKALGWMPSNLLSVNLLQLGSAIEMLLMALALADRFNLIRREKAAAQQAALDAQQLMLHNLQSHERLLEARVAERTDALQLLNRQLEALSTTDGLTGIANRRHFDQVLAREWRRAARTGEPLALAILDVDWFKKYNDHYGHQAGDDCLRQVASILASHAGRASDLVARYGGEEFVLVTPATDGQRALQLAQRMCADIQALALPHAVSEFSCVTASIGVAAMLPQEGQMPELLLHNADKALYQAKAQGRNQALLA</sequence>
<dbReference type="EMBL" id="JAVDXT010000002">
    <property type="protein sequence ID" value="MDR7377311.1"/>
    <property type="molecule type" value="Genomic_DNA"/>
</dbReference>
<proteinExistence type="predicted"/>
<reference evidence="6 7" key="1">
    <citation type="submission" date="2023-07" db="EMBL/GenBank/DDBJ databases">
        <title>Sorghum-associated microbial communities from plants grown in Nebraska, USA.</title>
        <authorList>
            <person name="Schachtman D."/>
        </authorList>
    </citation>
    <scope>NUCLEOTIDE SEQUENCE [LARGE SCALE GENOMIC DNA]</scope>
    <source>
        <strain evidence="6 7">BE313</strain>
    </source>
</reference>
<dbReference type="PANTHER" id="PTHR45138">
    <property type="entry name" value="REGULATORY COMPONENTS OF SENSORY TRANSDUCTION SYSTEM"/>
    <property type="match status" value="1"/>
</dbReference>
<evidence type="ECO:0000313" key="7">
    <source>
        <dbReference type="Proteomes" id="UP001180487"/>
    </source>
</evidence>
<feature type="domain" description="GGDEF" evidence="5">
    <location>
        <begin position="481"/>
        <end position="615"/>
    </location>
</feature>
<comment type="catalytic activity">
    <reaction evidence="2">
        <text>2 GTP = 3',3'-c-di-GMP + 2 diphosphate</text>
        <dbReference type="Rhea" id="RHEA:24898"/>
        <dbReference type="ChEBI" id="CHEBI:33019"/>
        <dbReference type="ChEBI" id="CHEBI:37565"/>
        <dbReference type="ChEBI" id="CHEBI:58805"/>
        <dbReference type="EC" id="2.7.7.65"/>
    </reaction>
</comment>